<gene>
    <name evidence="2" type="ORF">E2C01_082454</name>
</gene>
<sequence length="64" mass="7134">MHLETPPQGIKLAQRPGELDGTRLYREKTRGSSWPVASREYFGPPPDDGEVTGGERVRVTEEVP</sequence>
<evidence type="ECO:0000313" key="2">
    <source>
        <dbReference type="EMBL" id="MPC87589.1"/>
    </source>
</evidence>
<evidence type="ECO:0000313" key="3">
    <source>
        <dbReference type="Proteomes" id="UP000324222"/>
    </source>
</evidence>
<evidence type="ECO:0000256" key="1">
    <source>
        <dbReference type="SAM" id="MobiDB-lite"/>
    </source>
</evidence>
<protein>
    <submittedName>
        <fullName evidence="2">Uncharacterized protein</fullName>
    </submittedName>
</protein>
<dbReference type="Proteomes" id="UP000324222">
    <property type="component" value="Unassembled WGS sequence"/>
</dbReference>
<keyword evidence="3" id="KW-1185">Reference proteome</keyword>
<reference evidence="2 3" key="1">
    <citation type="submission" date="2019-05" db="EMBL/GenBank/DDBJ databases">
        <title>Another draft genome of Portunus trituberculatus and its Hox gene families provides insights of decapod evolution.</title>
        <authorList>
            <person name="Jeong J.-H."/>
            <person name="Song I."/>
            <person name="Kim S."/>
            <person name="Choi T."/>
            <person name="Kim D."/>
            <person name="Ryu S."/>
            <person name="Kim W."/>
        </authorList>
    </citation>
    <scope>NUCLEOTIDE SEQUENCE [LARGE SCALE GENOMIC DNA]</scope>
    <source>
        <tissue evidence="2">Muscle</tissue>
    </source>
</reference>
<proteinExistence type="predicted"/>
<name>A0A5B7IZ64_PORTR</name>
<comment type="caution">
    <text evidence="2">The sequence shown here is derived from an EMBL/GenBank/DDBJ whole genome shotgun (WGS) entry which is preliminary data.</text>
</comment>
<organism evidence="2 3">
    <name type="scientific">Portunus trituberculatus</name>
    <name type="common">Swimming crab</name>
    <name type="synonym">Neptunus trituberculatus</name>
    <dbReference type="NCBI Taxonomy" id="210409"/>
    <lineage>
        <taxon>Eukaryota</taxon>
        <taxon>Metazoa</taxon>
        <taxon>Ecdysozoa</taxon>
        <taxon>Arthropoda</taxon>
        <taxon>Crustacea</taxon>
        <taxon>Multicrustacea</taxon>
        <taxon>Malacostraca</taxon>
        <taxon>Eumalacostraca</taxon>
        <taxon>Eucarida</taxon>
        <taxon>Decapoda</taxon>
        <taxon>Pleocyemata</taxon>
        <taxon>Brachyura</taxon>
        <taxon>Eubrachyura</taxon>
        <taxon>Portunoidea</taxon>
        <taxon>Portunidae</taxon>
        <taxon>Portuninae</taxon>
        <taxon>Portunus</taxon>
    </lineage>
</organism>
<dbReference type="AlphaFoldDB" id="A0A5B7IZ64"/>
<feature type="compositionally biased region" description="Basic and acidic residues" evidence="1">
    <location>
        <begin position="53"/>
        <end position="64"/>
    </location>
</feature>
<dbReference type="EMBL" id="VSRR010074947">
    <property type="protein sequence ID" value="MPC87589.1"/>
    <property type="molecule type" value="Genomic_DNA"/>
</dbReference>
<accession>A0A5B7IZ64</accession>
<feature type="region of interest" description="Disordered" evidence="1">
    <location>
        <begin position="1"/>
        <end position="64"/>
    </location>
</feature>
<feature type="compositionally biased region" description="Basic and acidic residues" evidence="1">
    <location>
        <begin position="17"/>
        <end position="30"/>
    </location>
</feature>